<dbReference type="AlphaFoldDB" id="A0A285JD38"/>
<keyword evidence="3" id="KW-1185">Reference proteome</keyword>
<proteinExistence type="predicted"/>
<dbReference type="OrthoDB" id="9781972at2"/>
<organism evidence="2 3">
    <name type="scientific">Paractinoplanes atraurantiacus</name>
    <dbReference type="NCBI Taxonomy" id="1036182"/>
    <lineage>
        <taxon>Bacteria</taxon>
        <taxon>Bacillati</taxon>
        <taxon>Actinomycetota</taxon>
        <taxon>Actinomycetes</taxon>
        <taxon>Micromonosporales</taxon>
        <taxon>Micromonosporaceae</taxon>
        <taxon>Paractinoplanes</taxon>
    </lineage>
</organism>
<reference evidence="2 3" key="1">
    <citation type="submission" date="2017-09" db="EMBL/GenBank/DDBJ databases">
        <authorList>
            <person name="Ehlers B."/>
            <person name="Leendertz F.H."/>
        </authorList>
    </citation>
    <scope>NUCLEOTIDE SEQUENCE [LARGE SCALE GENOMIC DNA]</scope>
    <source>
        <strain evidence="2 3">CGMCC 4.6857</strain>
    </source>
</reference>
<feature type="region of interest" description="Disordered" evidence="1">
    <location>
        <begin position="1"/>
        <end position="66"/>
    </location>
</feature>
<evidence type="ECO:0000313" key="2">
    <source>
        <dbReference type="EMBL" id="SNY58184.1"/>
    </source>
</evidence>
<sequence>MTHPTGDPAIPDPAERARRNAALHTDNIETGWWDEHGRPAPWPDDIDQWRPETGEPVTGQPSEQPF</sequence>
<evidence type="ECO:0000313" key="3">
    <source>
        <dbReference type="Proteomes" id="UP000219612"/>
    </source>
</evidence>
<dbReference type="RefSeq" id="WP_097325254.1">
    <property type="nucleotide sequence ID" value="NZ_OBDY01000019.1"/>
</dbReference>
<accession>A0A285JD38</accession>
<name>A0A285JD38_9ACTN</name>
<protein>
    <submittedName>
        <fullName evidence="2">Uncharacterized protein</fullName>
    </submittedName>
</protein>
<dbReference type="EMBL" id="OBDY01000019">
    <property type="protein sequence ID" value="SNY58184.1"/>
    <property type="molecule type" value="Genomic_DNA"/>
</dbReference>
<dbReference type="Proteomes" id="UP000219612">
    <property type="component" value="Unassembled WGS sequence"/>
</dbReference>
<gene>
    <name evidence="2" type="ORF">SAMN05421748_11927</name>
</gene>
<evidence type="ECO:0000256" key="1">
    <source>
        <dbReference type="SAM" id="MobiDB-lite"/>
    </source>
</evidence>